<dbReference type="InterPro" id="IPR013094">
    <property type="entry name" value="AB_hydrolase_3"/>
</dbReference>
<dbReference type="EMBL" id="CP011376">
    <property type="protein sequence ID" value="AKG08832.1"/>
    <property type="molecule type" value="Genomic_DNA"/>
</dbReference>
<dbReference type="InterPro" id="IPR050300">
    <property type="entry name" value="GDXG_lipolytic_enzyme"/>
</dbReference>
<gene>
    <name evidence="3" type="ORF">AAX06_10810</name>
</gene>
<sequence length="289" mass="31324">MLQTINADLLKQNLATAPQATSKLTAPKAGDQPAVGMYVFEPKVRADKSPVIYFIHGGGCLVGSAVQQNAELFELAEQVGAVVVSVEYRQAGDAPFPADINDAYHALSYVFDNAESLGFDEDKIIIMGESAGGGLAARLALKVRDLGEYQPAGQVLIYPMLDHRTGTAESPYANDYAGEFVWKPEYNRLGWGLLKGGQDISDGDLPYYSASMAKELKGLPRTYIMVGGLDLFVNEDIDYANRLIKAGAATDLLVINGVYHAFEKVNPTSPQTKAYHATRTEAIKRMLNP</sequence>
<evidence type="ECO:0000256" key="1">
    <source>
        <dbReference type="ARBA" id="ARBA00022801"/>
    </source>
</evidence>
<protein>
    <submittedName>
        <fullName evidence="3">Alpha/beta hydrolase</fullName>
    </submittedName>
</protein>
<dbReference type="Proteomes" id="UP000077465">
    <property type="component" value="Chromosome"/>
</dbReference>
<dbReference type="Gene3D" id="3.40.50.1820">
    <property type="entry name" value="alpha/beta hydrolase"/>
    <property type="match status" value="1"/>
</dbReference>
<dbReference type="PANTHER" id="PTHR48081:SF8">
    <property type="entry name" value="ALPHA_BETA HYDROLASE FOLD-3 DOMAIN-CONTAINING PROTEIN-RELATED"/>
    <property type="match status" value="1"/>
</dbReference>
<dbReference type="AlphaFoldDB" id="A0AAC8PY17"/>
<dbReference type="InterPro" id="IPR029058">
    <property type="entry name" value="AB_hydrolase_fold"/>
</dbReference>
<accession>A0AAC8PY17</accession>
<evidence type="ECO:0000313" key="3">
    <source>
        <dbReference type="EMBL" id="AKG08832.1"/>
    </source>
</evidence>
<reference evidence="3 4" key="1">
    <citation type="submission" date="2015-05" db="EMBL/GenBank/DDBJ databases">
        <authorList>
            <person name="Dickey A."/>
            <person name="Clawson M."/>
            <person name="Bono J."/>
            <person name="Loy J.D."/>
        </authorList>
    </citation>
    <scope>NUCLEOTIDE SEQUENCE [LARGE SCALE GENOMIC DNA]</scope>
    <source>
        <strain evidence="3 4">22581</strain>
    </source>
</reference>
<dbReference type="SUPFAM" id="SSF53474">
    <property type="entry name" value="alpha/beta-Hydrolases"/>
    <property type="match status" value="1"/>
</dbReference>
<feature type="domain" description="Alpha/beta hydrolase fold-3" evidence="2">
    <location>
        <begin position="53"/>
        <end position="262"/>
    </location>
</feature>
<proteinExistence type="predicted"/>
<evidence type="ECO:0000259" key="2">
    <source>
        <dbReference type="Pfam" id="PF07859"/>
    </source>
</evidence>
<organism evidence="3 4">
    <name type="scientific">Moraxella bovoculi</name>
    <dbReference type="NCBI Taxonomy" id="386891"/>
    <lineage>
        <taxon>Bacteria</taxon>
        <taxon>Pseudomonadati</taxon>
        <taxon>Pseudomonadota</taxon>
        <taxon>Gammaproteobacteria</taxon>
        <taxon>Moraxellales</taxon>
        <taxon>Moraxellaceae</taxon>
        <taxon>Moraxella</taxon>
    </lineage>
</organism>
<evidence type="ECO:0000313" key="4">
    <source>
        <dbReference type="Proteomes" id="UP000077465"/>
    </source>
</evidence>
<keyword evidence="1 3" id="KW-0378">Hydrolase</keyword>
<name>A0AAC8PY17_9GAMM</name>
<dbReference type="Pfam" id="PF07859">
    <property type="entry name" value="Abhydrolase_3"/>
    <property type="match status" value="1"/>
</dbReference>
<dbReference type="PANTHER" id="PTHR48081">
    <property type="entry name" value="AB HYDROLASE SUPERFAMILY PROTEIN C4A8.06C"/>
    <property type="match status" value="1"/>
</dbReference>
<dbReference type="GO" id="GO:0016787">
    <property type="term" value="F:hydrolase activity"/>
    <property type="evidence" value="ECO:0007669"/>
    <property type="project" value="UniProtKB-KW"/>
</dbReference>